<keyword evidence="2" id="KW-1185">Reference proteome</keyword>
<dbReference type="AlphaFoldDB" id="A0AAD5PX72"/>
<organism evidence="1 2">
    <name type="scientific">Daphnia sinensis</name>
    <dbReference type="NCBI Taxonomy" id="1820382"/>
    <lineage>
        <taxon>Eukaryota</taxon>
        <taxon>Metazoa</taxon>
        <taxon>Ecdysozoa</taxon>
        <taxon>Arthropoda</taxon>
        <taxon>Crustacea</taxon>
        <taxon>Branchiopoda</taxon>
        <taxon>Diplostraca</taxon>
        <taxon>Cladocera</taxon>
        <taxon>Anomopoda</taxon>
        <taxon>Daphniidae</taxon>
        <taxon>Daphnia</taxon>
        <taxon>Daphnia similis group</taxon>
    </lineage>
</organism>
<evidence type="ECO:0000313" key="1">
    <source>
        <dbReference type="EMBL" id="KAI9562697.1"/>
    </source>
</evidence>
<evidence type="ECO:0000313" key="2">
    <source>
        <dbReference type="Proteomes" id="UP000820818"/>
    </source>
</evidence>
<gene>
    <name evidence="1" type="ORF">GHT06_010151</name>
</gene>
<proteinExistence type="predicted"/>
<dbReference type="Proteomes" id="UP000820818">
    <property type="component" value="Linkage Group LG2"/>
</dbReference>
<reference evidence="1 2" key="1">
    <citation type="submission" date="2022-05" db="EMBL/GenBank/DDBJ databases">
        <title>A multi-omics perspective on studying reproductive biology in Daphnia sinensis.</title>
        <authorList>
            <person name="Jia J."/>
        </authorList>
    </citation>
    <scope>NUCLEOTIDE SEQUENCE [LARGE SCALE GENOMIC DNA]</scope>
    <source>
        <strain evidence="1 2">WSL</strain>
    </source>
</reference>
<sequence length="108" mass="12380">MNFSQSPVIDTIKVLYNFNEGFLRPNEIESVRDIRHHSKKSLPKNTKCPVFHKLLFYGSSMFQWCIINGRDINEFSRQAWRYSSPEHTGSHHVGVGGLKAENVSVCSP</sequence>
<dbReference type="EMBL" id="WJBH02000002">
    <property type="protein sequence ID" value="KAI9562697.1"/>
    <property type="molecule type" value="Genomic_DNA"/>
</dbReference>
<protein>
    <submittedName>
        <fullName evidence="1">Uncharacterized protein</fullName>
    </submittedName>
</protein>
<accession>A0AAD5PX72</accession>
<comment type="caution">
    <text evidence="1">The sequence shown here is derived from an EMBL/GenBank/DDBJ whole genome shotgun (WGS) entry which is preliminary data.</text>
</comment>
<name>A0AAD5PX72_9CRUS</name>